<feature type="domain" description="Glycosyltransferase 2-like" evidence="2">
    <location>
        <begin position="33"/>
        <end position="157"/>
    </location>
</feature>
<dbReference type="Proteomes" id="UP000005845">
    <property type="component" value="Unassembled WGS sequence"/>
</dbReference>
<dbReference type="PANTHER" id="PTHR43685:SF2">
    <property type="entry name" value="GLYCOSYLTRANSFERASE 2-LIKE DOMAIN-CONTAINING PROTEIN"/>
    <property type="match status" value="1"/>
</dbReference>
<sequence>MGVTLSEQVRGTSDVPGRRGRVNVYPDRVPIDVMMPFYGDVEQFKQAVTSVLEQSDPDFRLVVVDDGYPSDEPREWLAGLDDGRVHYERNAHNLGVNGNFRRCVDLVTADRYVVMGCDDVMLPGYLAGVRALADAHPDAAVIAPGVEVIDADDQVVRPLGDRIKAVLAPSSATVLRGEAMATSLYRGNWTYFPSLLWRTDAVRAVGFREGLDVVLDLALLVDLAFAGEALAYDPRVLFRYRRHDASVSSVQAVDGRRFAEENAFFDGEARRCAARGWTRAARAARLHATSRLHHGMARIAGAASKIRRTN</sequence>
<dbReference type="InterPro" id="IPR050834">
    <property type="entry name" value="Glycosyltransf_2"/>
</dbReference>
<dbReference type="InterPro" id="IPR001173">
    <property type="entry name" value="Glyco_trans_2-like"/>
</dbReference>
<keyword evidence="3" id="KW-0808">Transferase</keyword>
<dbReference type="eggNOG" id="COG0463">
    <property type="taxonomic scope" value="Bacteria"/>
</dbReference>
<name>H5U284_9ACTN</name>
<dbReference type="AlphaFoldDB" id="H5U284"/>
<dbReference type="GO" id="GO:0016740">
    <property type="term" value="F:transferase activity"/>
    <property type="evidence" value="ECO:0007669"/>
    <property type="project" value="UniProtKB-KW"/>
</dbReference>
<dbReference type="EMBL" id="BAFC01000080">
    <property type="protein sequence ID" value="GAB39842.1"/>
    <property type="molecule type" value="Genomic_DNA"/>
</dbReference>
<dbReference type="InterPro" id="IPR029044">
    <property type="entry name" value="Nucleotide-diphossugar_trans"/>
</dbReference>
<dbReference type="SUPFAM" id="SSF53448">
    <property type="entry name" value="Nucleotide-diphospho-sugar transferases"/>
    <property type="match status" value="1"/>
</dbReference>
<evidence type="ECO:0000256" key="1">
    <source>
        <dbReference type="SAM" id="MobiDB-lite"/>
    </source>
</evidence>
<dbReference type="Gene3D" id="3.90.550.10">
    <property type="entry name" value="Spore Coat Polysaccharide Biosynthesis Protein SpsA, Chain A"/>
    <property type="match status" value="1"/>
</dbReference>
<dbReference type="Pfam" id="PF00535">
    <property type="entry name" value="Glycos_transf_2"/>
    <property type="match status" value="1"/>
</dbReference>
<gene>
    <name evidence="3" type="ORF">GOSPT_080_00580</name>
</gene>
<comment type="caution">
    <text evidence="3">The sequence shown here is derived from an EMBL/GenBank/DDBJ whole genome shotgun (WGS) entry which is preliminary data.</text>
</comment>
<evidence type="ECO:0000313" key="3">
    <source>
        <dbReference type="EMBL" id="GAB39842.1"/>
    </source>
</evidence>
<feature type="compositionally biased region" description="Polar residues" evidence="1">
    <location>
        <begin position="1"/>
        <end position="11"/>
    </location>
</feature>
<organism evidence="3 4">
    <name type="scientific">Gordonia sputi NBRC 100414</name>
    <dbReference type="NCBI Taxonomy" id="1089453"/>
    <lineage>
        <taxon>Bacteria</taxon>
        <taxon>Bacillati</taxon>
        <taxon>Actinomycetota</taxon>
        <taxon>Actinomycetes</taxon>
        <taxon>Mycobacteriales</taxon>
        <taxon>Gordoniaceae</taxon>
        <taxon>Gordonia</taxon>
    </lineage>
</organism>
<feature type="region of interest" description="Disordered" evidence="1">
    <location>
        <begin position="1"/>
        <end position="21"/>
    </location>
</feature>
<evidence type="ECO:0000313" key="4">
    <source>
        <dbReference type="Proteomes" id="UP000005845"/>
    </source>
</evidence>
<evidence type="ECO:0000259" key="2">
    <source>
        <dbReference type="Pfam" id="PF00535"/>
    </source>
</evidence>
<reference evidence="3 4" key="1">
    <citation type="submission" date="2012-02" db="EMBL/GenBank/DDBJ databases">
        <title>Whole genome shotgun sequence of Gordonia sputi NBRC 100414.</title>
        <authorList>
            <person name="Yoshida I."/>
            <person name="Hosoyama A."/>
            <person name="Tsuchikane K."/>
            <person name="Katsumata H."/>
            <person name="Yamazaki S."/>
            <person name="Fujita N."/>
        </authorList>
    </citation>
    <scope>NUCLEOTIDE SEQUENCE [LARGE SCALE GENOMIC DNA]</scope>
    <source>
        <strain evidence="3 4">NBRC 100414</strain>
    </source>
</reference>
<accession>H5U284</accession>
<dbReference type="PANTHER" id="PTHR43685">
    <property type="entry name" value="GLYCOSYLTRANSFERASE"/>
    <property type="match status" value="1"/>
</dbReference>
<proteinExistence type="predicted"/>
<protein>
    <submittedName>
        <fullName evidence="3">Putative glycosyltransferase</fullName>
    </submittedName>
</protein>
<keyword evidence="4" id="KW-1185">Reference proteome</keyword>